<gene>
    <name evidence="1" type="ORF">LAESUDRAFT_650057</name>
</gene>
<sequence>MPNPQAQAFIPIEISDVLSLPTHPPPLSDFIPTARLTQDRLDAILSTVPDGFLSSEEVTLLVHIIDINQQAIAWTDLERGTFSRRYFPDYEIPTVEHVPWVNRPVPVPKALEDKVRTVLRSQEAAGKYEYSSASYRANTFAVMKKSGDIRMVINLESLNAVTIRDSALPPRADEFAEHCVGRAIYMLCDLLFGYD</sequence>
<keyword evidence="2" id="KW-1185">Reference proteome</keyword>
<proteinExistence type="predicted"/>
<dbReference type="Proteomes" id="UP000076871">
    <property type="component" value="Unassembled WGS sequence"/>
</dbReference>
<name>A0A165EYB8_9APHY</name>
<evidence type="ECO:0000313" key="2">
    <source>
        <dbReference type="Proteomes" id="UP000076871"/>
    </source>
</evidence>
<dbReference type="EMBL" id="KV427617">
    <property type="protein sequence ID" value="KZT07975.1"/>
    <property type="molecule type" value="Genomic_DNA"/>
</dbReference>
<dbReference type="InterPro" id="IPR043502">
    <property type="entry name" value="DNA/RNA_pol_sf"/>
</dbReference>
<accession>A0A165EYB8</accession>
<dbReference type="GeneID" id="63821245"/>
<dbReference type="Gene3D" id="3.10.10.10">
    <property type="entry name" value="HIV Type 1 Reverse Transcriptase, subunit A, domain 1"/>
    <property type="match status" value="1"/>
</dbReference>
<dbReference type="InterPro" id="IPR043128">
    <property type="entry name" value="Rev_trsase/Diguanyl_cyclase"/>
</dbReference>
<protein>
    <submittedName>
        <fullName evidence="1">Uncharacterized protein</fullName>
    </submittedName>
</protein>
<organism evidence="1 2">
    <name type="scientific">Laetiporus sulphureus 93-53</name>
    <dbReference type="NCBI Taxonomy" id="1314785"/>
    <lineage>
        <taxon>Eukaryota</taxon>
        <taxon>Fungi</taxon>
        <taxon>Dikarya</taxon>
        <taxon>Basidiomycota</taxon>
        <taxon>Agaricomycotina</taxon>
        <taxon>Agaricomycetes</taxon>
        <taxon>Polyporales</taxon>
        <taxon>Laetiporus</taxon>
    </lineage>
</organism>
<dbReference type="SUPFAM" id="SSF56672">
    <property type="entry name" value="DNA/RNA polymerases"/>
    <property type="match status" value="1"/>
</dbReference>
<dbReference type="Gene3D" id="3.30.70.270">
    <property type="match status" value="1"/>
</dbReference>
<dbReference type="AlphaFoldDB" id="A0A165EYB8"/>
<dbReference type="STRING" id="1314785.A0A165EYB8"/>
<evidence type="ECO:0000313" key="1">
    <source>
        <dbReference type="EMBL" id="KZT07975.1"/>
    </source>
</evidence>
<dbReference type="RefSeq" id="XP_040765715.1">
    <property type="nucleotide sequence ID" value="XM_040904215.1"/>
</dbReference>
<dbReference type="InParanoid" id="A0A165EYB8"/>
<reference evidence="1 2" key="1">
    <citation type="journal article" date="2016" name="Mol. Biol. Evol.">
        <title>Comparative Genomics of Early-Diverging Mushroom-Forming Fungi Provides Insights into the Origins of Lignocellulose Decay Capabilities.</title>
        <authorList>
            <person name="Nagy L.G."/>
            <person name="Riley R."/>
            <person name="Tritt A."/>
            <person name="Adam C."/>
            <person name="Daum C."/>
            <person name="Floudas D."/>
            <person name="Sun H."/>
            <person name="Yadav J.S."/>
            <person name="Pangilinan J."/>
            <person name="Larsson K.H."/>
            <person name="Matsuura K."/>
            <person name="Barry K."/>
            <person name="Labutti K."/>
            <person name="Kuo R."/>
            <person name="Ohm R.A."/>
            <person name="Bhattacharya S.S."/>
            <person name="Shirouzu T."/>
            <person name="Yoshinaga Y."/>
            <person name="Martin F.M."/>
            <person name="Grigoriev I.V."/>
            <person name="Hibbett D.S."/>
        </authorList>
    </citation>
    <scope>NUCLEOTIDE SEQUENCE [LARGE SCALE GENOMIC DNA]</scope>
    <source>
        <strain evidence="1 2">93-53</strain>
    </source>
</reference>
<feature type="non-terminal residue" evidence="1">
    <location>
        <position position="195"/>
    </location>
</feature>
<dbReference type="OrthoDB" id="5599163at2759"/>